<evidence type="ECO:0000256" key="2">
    <source>
        <dbReference type="ARBA" id="ARBA00022771"/>
    </source>
</evidence>
<keyword evidence="1 4" id="KW-0479">Metal-binding</keyword>
<proteinExistence type="predicted"/>
<accession>A0AA88KNV3</accession>
<evidence type="ECO:0000259" key="6">
    <source>
        <dbReference type="PROSITE" id="PS50103"/>
    </source>
</evidence>
<evidence type="ECO:0000256" key="5">
    <source>
        <dbReference type="SAM" id="MobiDB-lite"/>
    </source>
</evidence>
<keyword evidence="3 4" id="KW-0862">Zinc</keyword>
<feature type="compositionally biased region" description="Polar residues" evidence="5">
    <location>
        <begin position="214"/>
        <end position="232"/>
    </location>
</feature>
<feature type="compositionally biased region" description="Polar residues" evidence="5">
    <location>
        <begin position="1"/>
        <end position="26"/>
    </location>
</feature>
<evidence type="ECO:0000313" key="8">
    <source>
        <dbReference type="Proteomes" id="UP000816034"/>
    </source>
</evidence>
<evidence type="ECO:0000313" key="7">
    <source>
        <dbReference type="EMBL" id="KAG2388001.1"/>
    </source>
</evidence>
<dbReference type="InterPro" id="IPR036855">
    <property type="entry name" value="Znf_CCCH_sf"/>
</dbReference>
<dbReference type="Pfam" id="PF00642">
    <property type="entry name" value="zf-CCCH"/>
    <property type="match status" value="1"/>
</dbReference>
<dbReference type="GeneID" id="68093307"/>
<feature type="zinc finger region" description="C3H1-type" evidence="4">
    <location>
        <begin position="27"/>
        <end position="55"/>
    </location>
</feature>
<reference evidence="7 8" key="1">
    <citation type="journal article" date="2018" name="BMC Genomics">
        <title>The genome of Naegleria lovaniensis, the basis for a comparative approach to unravel pathogenicity factors of the human pathogenic amoeba N. fowleri.</title>
        <authorList>
            <person name="Liechti N."/>
            <person name="Schurch N."/>
            <person name="Bruggmann R."/>
            <person name="Wittwer M."/>
        </authorList>
    </citation>
    <scope>NUCLEOTIDE SEQUENCE [LARGE SCALE GENOMIC DNA]</scope>
    <source>
        <strain evidence="7 8">ATCC 30569</strain>
    </source>
</reference>
<dbReference type="Proteomes" id="UP000816034">
    <property type="component" value="Unassembled WGS sequence"/>
</dbReference>
<protein>
    <recommendedName>
        <fullName evidence="6">C3H1-type domain-containing protein</fullName>
    </recommendedName>
</protein>
<dbReference type="SUPFAM" id="SSF90229">
    <property type="entry name" value="CCCH zinc finger"/>
    <property type="match status" value="1"/>
</dbReference>
<dbReference type="EMBL" id="PYSW02000011">
    <property type="protein sequence ID" value="KAG2388001.1"/>
    <property type="molecule type" value="Genomic_DNA"/>
</dbReference>
<evidence type="ECO:0000256" key="1">
    <source>
        <dbReference type="ARBA" id="ARBA00022723"/>
    </source>
</evidence>
<name>A0AA88KNV3_NAELO</name>
<keyword evidence="2 4" id="KW-0863">Zinc-finger</keyword>
<evidence type="ECO:0000256" key="4">
    <source>
        <dbReference type="PROSITE-ProRule" id="PRU00723"/>
    </source>
</evidence>
<dbReference type="InterPro" id="IPR000571">
    <property type="entry name" value="Znf_CCCH"/>
</dbReference>
<comment type="caution">
    <text evidence="7">The sequence shown here is derived from an EMBL/GenBank/DDBJ whole genome shotgun (WGS) entry which is preliminary data.</text>
</comment>
<organism evidence="7 8">
    <name type="scientific">Naegleria lovaniensis</name>
    <name type="common">Amoeba</name>
    <dbReference type="NCBI Taxonomy" id="51637"/>
    <lineage>
        <taxon>Eukaryota</taxon>
        <taxon>Discoba</taxon>
        <taxon>Heterolobosea</taxon>
        <taxon>Tetramitia</taxon>
        <taxon>Eutetramitia</taxon>
        <taxon>Vahlkampfiidae</taxon>
        <taxon>Naegleria</taxon>
    </lineage>
</organism>
<keyword evidence="8" id="KW-1185">Reference proteome</keyword>
<feature type="region of interest" description="Disordered" evidence="5">
    <location>
        <begin position="1"/>
        <end position="30"/>
    </location>
</feature>
<dbReference type="Gene3D" id="4.10.1000.10">
    <property type="entry name" value="Zinc finger, CCCH-type"/>
    <property type="match status" value="1"/>
</dbReference>
<dbReference type="SMART" id="SM00356">
    <property type="entry name" value="ZnF_C3H1"/>
    <property type="match status" value="1"/>
</dbReference>
<dbReference type="PROSITE" id="PS50103">
    <property type="entry name" value="ZF_C3H1"/>
    <property type="match status" value="1"/>
</dbReference>
<evidence type="ECO:0000256" key="3">
    <source>
        <dbReference type="ARBA" id="ARBA00022833"/>
    </source>
</evidence>
<gene>
    <name evidence="7" type="ORF">C9374_000851</name>
</gene>
<sequence length="232" mass="26608">MSDWTTRISSDTCQVKSSEQQENGSFSAGDEPCKAFEEDGFCMKGSQCTFKHDHAITNVNYIEFLFEYETITTSGNNSNDVSLSKKAKKIQQVIHTSQKPKIAPKSKKIKLTENIKDETTTPLTQLTEEPFEIPVEYEKVNFEKPLIPFDFSYHTPTHVRQKMLEDLIEIHSKITNNKKKAIVLSFQKEKEFYTGSFDKMSYTRQFTRFKKAQAPTSSSQTVSTQGNQEARK</sequence>
<dbReference type="AlphaFoldDB" id="A0AA88KNV3"/>
<feature type="region of interest" description="Disordered" evidence="5">
    <location>
        <begin position="210"/>
        <end position="232"/>
    </location>
</feature>
<dbReference type="RefSeq" id="XP_044551993.1">
    <property type="nucleotide sequence ID" value="XM_044698594.1"/>
</dbReference>
<feature type="domain" description="C3H1-type" evidence="6">
    <location>
        <begin position="27"/>
        <end position="55"/>
    </location>
</feature>
<dbReference type="GO" id="GO:0008270">
    <property type="term" value="F:zinc ion binding"/>
    <property type="evidence" value="ECO:0007669"/>
    <property type="project" value="UniProtKB-KW"/>
</dbReference>